<protein>
    <submittedName>
        <fullName evidence="1">Uncharacterized protein</fullName>
    </submittedName>
</protein>
<comment type="caution">
    <text evidence="1">The sequence shown here is derived from an EMBL/GenBank/DDBJ whole genome shotgun (WGS) entry which is preliminary data.</text>
</comment>
<organism evidence="1 2">
    <name type="scientific">Xanthomonas protegens</name>
    <dbReference type="NCBI Taxonomy" id="3380705"/>
    <lineage>
        <taxon>Bacteria</taxon>
        <taxon>Pseudomonadati</taxon>
        <taxon>Pseudomonadota</taxon>
        <taxon>Gammaproteobacteria</taxon>
        <taxon>Lysobacterales</taxon>
        <taxon>Lysobacteraceae</taxon>
        <taxon>Xanthomonas</taxon>
    </lineage>
</organism>
<gene>
    <name evidence="1" type="ORF">PIQ37_09645</name>
</gene>
<proteinExistence type="predicted"/>
<dbReference type="EMBL" id="JAQJCQ010000006">
    <property type="protein sequence ID" value="MEL4891687.1"/>
    <property type="molecule type" value="Genomic_DNA"/>
</dbReference>
<dbReference type="Proteomes" id="UP001486626">
    <property type="component" value="Unassembled WGS sequence"/>
</dbReference>
<accession>A0ABU9LAQ0</accession>
<sequence>MCAISWVQMVRISIDILLVGVEVGLNAICLRRRVAMHHGLENFPPQILLVPPSLPQPAEVVMDQQAAVNSPMQAEFPLRLNVNPSPARFSRLNTEMVSS</sequence>
<keyword evidence="2" id="KW-1185">Reference proteome</keyword>
<evidence type="ECO:0000313" key="1">
    <source>
        <dbReference type="EMBL" id="MEL4891687.1"/>
    </source>
</evidence>
<dbReference type="RefSeq" id="WP_407162261.1">
    <property type="nucleotide sequence ID" value="NZ_JAQQHX010000007.1"/>
</dbReference>
<reference evidence="1 2" key="1">
    <citation type="journal article" date="2024" name="FEMS Microbiol. Lett.">
        <title>Xanthomonas protegens sp. nov., a novel rice seed-associated bacterium, provides in vivo protection against X. oryzae pv. oryzae, the bacterial leaf blight pathogen.</title>
        <authorList>
            <person name="Rana R."/>
            <person name="Sharma A."/>
            <person name="Madhavan V.N."/>
            <person name="Korpole S."/>
            <person name="Sonti R.V."/>
            <person name="Patel H.K."/>
            <person name="Patil P.B."/>
        </authorList>
    </citation>
    <scope>NUCLEOTIDE SEQUENCE [LARGE SCALE GENOMIC DNA]</scope>
    <source>
        <strain evidence="1 2">PPL118</strain>
    </source>
</reference>
<name>A0ABU9LAQ0_9XANT</name>
<evidence type="ECO:0000313" key="2">
    <source>
        <dbReference type="Proteomes" id="UP001486626"/>
    </source>
</evidence>